<feature type="non-terminal residue" evidence="1">
    <location>
        <position position="262"/>
    </location>
</feature>
<dbReference type="AlphaFoldDB" id="A0A9N9JFB3"/>
<proteinExistence type="predicted"/>
<dbReference type="OrthoDB" id="2377383at2759"/>
<comment type="caution">
    <text evidence="1">The sequence shown here is derived from an EMBL/GenBank/DDBJ whole genome shotgun (WGS) entry which is preliminary data.</text>
</comment>
<dbReference type="Proteomes" id="UP000789405">
    <property type="component" value="Unassembled WGS sequence"/>
</dbReference>
<evidence type="ECO:0000313" key="2">
    <source>
        <dbReference type="Proteomes" id="UP000789405"/>
    </source>
</evidence>
<sequence>LEESNYEAITSIEQKKVEIAKAQAYEIGNNYLSYISFVVKNINIKNLFSKNQFLVNQNLATLLTTVAVASTSTITTSDNNNDKSEISSLLYLGNLGSHPSENYIKAELWAKIFSSIFTLNKAKFVLVRELHNLIFGNVEFEKEGFEIHKDNIVVVTEAVYKLNYILTLAHNLLEEEVNRTCIHRTDDLEKNIKNGLQLVIYLRETICKNGLWIETILNKESTSYDYKLKELLPQLPNEAVKSRNCDTKYTPLTKRLRHVFSI</sequence>
<protein>
    <submittedName>
        <fullName evidence="1">22652_t:CDS:1</fullName>
    </submittedName>
</protein>
<keyword evidence="2" id="KW-1185">Reference proteome</keyword>
<gene>
    <name evidence="1" type="ORF">DERYTH_LOCUS19156</name>
</gene>
<organism evidence="1 2">
    <name type="scientific">Dentiscutata erythropus</name>
    <dbReference type="NCBI Taxonomy" id="1348616"/>
    <lineage>
        <taxon>Eukaryota</taxon>
        <taxon>Fungi</taxon>
        <taxon>Fungi incertae sedis</taxon>
        <taxon>Mucoromycota</taxon>
        <taxon>Glomeromycotina</taxon>
        <taxon>Glomeromycetes</taxon>
        <taxon>Diversisporales</taxon>
        <taxon>Gigasporaceae</taxon>
        <taxon>Dentiscutata</taxon>
    </lineage>
</organism>
<accession>A0A9N9JFB3</accession>
<reference evidence="1" key="1">
    <citation type="submission" date="2021-06" db="EMBL/GenBank/DDBJ databases">
        <authorList>
            <person name="Kallberg Y."/>
            <person name="Tangrot J."/>
            <person name="Rosling A."/>
        </authorList>
    </citation>
    <scope>NUCLEOTIDE SEQUENCE</scope>
    <source>
        <strain evidence="1">MA453B</strain>
    </source>
</reference>
<evidence type="ECO:0000313" key="1">
    <source>
        <dbReference type="EMBL" id="CAG8775927.1"/>
    </source>
</evidence>
<name>A0A9N9JFB3_9GLOM</name>
<dbReference type="EMBL" id="CAJVPY010020507">
    <property type="protein sequence ID" value="CAG8775927.1"/>
    <property type="molecule type" value="Genomic_DNA"/>
</dbReference>